<keyword evidence="1" id="KW-1133">Transmembrane helix</keyword>
<name>A0AAD5K867_9FUNG</name>
<reference evidence="2" key="2">
    <citation type="submission" date="2023-02" db="EMBL/GenBank/DDBJ databases">
        <authorList>
            <consortium name="DOE Joint Genome Institute"/>
            <person name="Mondo S.J."/>
            <person name="Chang Y."/>
            <person name="Wang Y."/>
            <person name="Ahrendt S."/>
            <person name="Andreopoulos W."/>
            <person name="Barry K."/>
            <person name="Beard J."/>
            <person name="Benny G.L."/>
            <person name="Blankenship S."/>
            <person name="Bonito G."/>
            <person name="Cuomo C."/>
            <person name="Desiro A."/>
            <person name="Gervers K.A."/>
            <person name="Hundley H."/>
            <person name="Kuo A."/>
            <person name="LaButti K."/>
            <person name="Lang B.F."/>
            <person name="Lipzen A."/>
            <person name="O'Donnell K."/>
            <person name="Pangilinan J."/>
            <person name="Reynolds N."/>
            <person name="Sandor L."/>
            <person name="Smith M.W."/>
            <person name="Tsang A."/>
            <person name="Grigoriev I.V."/>
            <person name="Stajich J.E."/>
            <person name="Spatafora J.W."/>
        </authorList>
    </citation>
    <scope>NUCLEOTIDE SEQUENCE</scope>
    <source>
        <strain evidence="2">RSA 2281</strain>
    </source>
</reference>
<organism evidence="2 3">
    <name type="scientific">Phascolomyces articulosus</name>
    <dbReference type="NCBI Taxonomy" id="60185"/>
    <lineage>
        <taxon>Eukaryota</taxon>
        <taxon>Fungi</taxon>
        <taxon>Fungi incertae sedis</taxon>
        <taxon>Mucoromycota</taxon>
        <taxon>Mucoromycotina</taxon>
        <taxon>Mucoromycetes</taxon>
        <taxon>Mucorales</taxon>
        <taxon>Lichtheimiaceae</taxon>
        <taxon>Phascolomyces</taxon>
    </lineage>
</organism>
<evidence type="ECO:0000256" key="1">
    <source>
        <dbReference type="SAM" id="Phobius"/>
    </source>
</evidence>
<feature type="transmembrane region" description="Helical" evidence="1">
    <location>
        <begin position="58"/>
        <end position="80"/>
    </location>
</feature>
<evidence type="ECO:0000313" key="2">
    <source>
        <dbReference type="EMBL" id="KAI9260686.1"/>
    </source>
</evidence>
<sequence length="223" mass="26582">MRTKYEPAQTRLIYVNLENELTPDVNVFCGFKVMLFLFKLHEELQYEDRTSYYDDKNLISFSIIPTLRFTSIIILIINIFKYNEYSVRRTHLRDSSYYPIYIAHSCGISNRGLQGFFSKSTNKVTDISLDDIKGISYEYIITHVEFVKDLIEIDLNQLVNVSDYGIIYLMEKAVSLEKLVISEWPLTMEEMLCHYVKIKHTEFKYEYEYKVIDVNKKNYMLNR</sequence>
<accession>A0AAD5K867</accession>
<comment type="caution">
    <text evidence="2">The sequence shown here is derived from an EMBL/GenBank/DDBJ whole genome shotgun (WGS) entry which is preliminary data.</text>
</comment>
<feature type="transmembrane region" description="Helical" evidence="1">
    <location>
        <begin position="21"/>
        <end position="38"/>
    </location>
</feature>
<dbReference type="EMBL" id="JAIXMP010000016">
    <property type="protein sequence ID" value="KAI9260686.1"/>
    <property type="molecule type" value="Genomic_DNA"/>
</dbReference>
<proteinExistence type="predicted"/>
<dbReference type="AlphaFoldDB" id="A0AAD5K867"/>
<dbReference type="Proteomes" id="UP001209540">
    <property type="component" value="Unassembled WGS sequence"/>
</dbReference>
<protein>
    <submittedName>
        <fullName evidence="2">Uncharacterized protein</fullName>
    </submittedName>
</protein>
<keyword evidence="1" id="KW-0472">Membrane</keyword>
<gene>
    <name evidence="2" type="ORF">BDA99DRAFT_538280</name>
</gene>
<evidence type="ECO:0000313" key="3">
    <source>
        <dbReference type="Proteomes" id="UP001209540"/>
    </source>
</evidence>
<keyword evidence="3" id="KW-1185">Reference proteome</keyword>
<reference evidence="2" key="1">
    <citation type="journal article" date="2022" name="IScience">
        <title>Evolution of zygomycete secretomes and the origins of terrestrial fungal ecologies.</title>
        <authorList>
            <person name="Chang Y."/>
            <person name="Wang Y."/>
            <person name="Mondo S."/>
            <person name="Ahrendt S."/>
            <person name="Andreopoulos W."/>
            <person name="Barry K."/>
            <person name="Beard J."/>
            <person name="Benny G.L."/>
            <person name="Blankenship S."/>
            <person name="Bonito G."/>
            <person name="Cuomo C."/>
            <person name="Desiro A."/>
            <person name="Gervers K.A."/>
            <person name="Hundley H."/>
            <person name="Kuo A."/>
            <person name="LaButti K."/>
            <person name="Lang B.F."/>
            <person name="Lipzen A."/>
            <person name="O'Donnell K."/>
            <person name="Pangilinan J."/>
            <person name="Reynolds N."/>
            <person name="Sandor L."/>
            <person name="Smith M.E."/>
            <person name="Tsang A."/>
            <person name="Grigoriev I.V."/>
            <person name="Stajich J.E."/>
            <person name="Spatafora J.W."/>
        </authorList>
    </citation>
    <scope>NUCLEOTIDE SEQUENCE</scope>
    <source>
        <strain evidence="2">RSA 2281</strain>
    </source>
</reference>
<keyword evidence="1" id="KW-0812">Transmembrane</keyword>